<feature type="region of interest" description="Disordered" evidence="3">
    <location>
        <begin position="703"/>
        <end position="746"/>
    </location>
</feature>
<feature type="region of interest" description="Disordered" evidence="3">
    <location>
        <begin position="337"/>
        <end position="365"/>
    </location>
</feature>
<keyword evidence="2" id="KW-0539">Nucleus</keyword>
<dbReference type="InterPro" id="IPR055315">
    <property type="entry name" value="Cramped-like"/>
</dbReference>
<dbReference type="KEGG" id="foc:113202169"/>
<feature type="compositionally biased region" description="Basic and acidic residues" evidence="3">
    <location>
        <begin position="440"/>
        <end position="452"/>
    </location>
</feature>
<evidence type="ECO:0000313" key="5">
    <source>
        <dbReference type="Proteomes" id="UP000504606"/>
    </source>
</evidence>
<dbReference type="AlphaFoldDB" id="A0A9C6TZJ8"/>
<dbReference type="OrthoDB" id="515799at2759"/>
<feature type="compositionally biased region" description="Pro residues" evidence="3">
    <location>
        <begin position="732"/>
        <end position="743"/>
    </location>
</feature>
<dbReference type="SMART" id="SM00717">
    <property type="entry name" value="SANT"/>
    <property type="match status" value="1"/>
</dbReference>
<dbReference type="InterPro" id="IPR001005">
    <property type="entry name" value="SANT/Myb"/>
</dbReference>
<organism evidence="5 6">
    <name type="scientific">Frankliniella occidentalis</name>
    <name type="common">Western flower thrips</name>
    <name type="synonym">Euthrips occidentalis</name>
    <dbReference type="NCBI Taxonomy" id="133901"/>
    <lineage>
        <taxon>Eukaryota</taxon>
        <taxon>Metazoa</taxon>
        <taxon>Ecdysozoa</taxon>
        <taxon>Arthropoda</taxon>
        <taxon>Hexapoda</taxon>
        <taxon>Insecta</taxon>
        <taxon>Pterygota</taxon>
        <taxon>Neoptera</taxon>
        <taxon>Paraneoptera</taxon>
        <taxon>Thysanoptera</taxon>
        <taxon>Terebrantia</taxon>
        <taxon>Thripoidea</taxon>
        <taxon>Thripidae</taxon>
        <taxon>Frankliniella</taxon>
    </lineage>
</organism>
<dbReference type="CTD" id="109545"/>
<dbReference type="PANTHER" id="PTHR21677:SF1">
    <property type="entry name" value="PROTEIN CRAMPED-LIKE"/>
    <property type="match status" value="1"/>
</dbReference>
<evidence type="ECO:0000259" key="4">
    <source>
        <dbReference type="SMART" id="SM00717"/>
    </source>
</evidence>
<dbReference type="GO" id="GO:0003682">
    <property type="term" value="F:chromatin binding"/>
    <property type="evidence" value="ECO:0007669"/>
    <property type="project" value="InterPro"/>
</dbReference>
<feature type="domain" description="Myb-like" evidence="4">
    <location>
        <begin position="116"/>
        <end position="176"/>
    </location>
</feature>
<keyword evidence="1" id="KW-0238">DNA-binding</keyword>
<dbReference type="GO" id="GO:0005634">
    <property type="term" value="C:nucleus"/>
    <property type="evidence" value="ECO:0007669"/>
    <property type="project" value="TreeGrafter"/>
</dbReference>
<gene>
    <name evidence="6" type="primary">LOC113202169</name>
</gene>
<dbReference type="Gene3D" id="1.10.10.60">
    <property type="entry name" value="Homeodomain-like"/>
    <property type="match status" value="1"/>
</dbReference>
<dbReference type="GO" id="GO:0007389">
    <property type="term" value="P:pattern specification process"/>
    <property type="evidence" value="ECO:0007669"/>
    <property type="project" value="TreeGrafter"/>
</dbReference>
<dbReference type="PANTHER" id="PTHR21677">
    <property type="entry name" value="CRAMPED PROTEIN"/>
    <property type="match status" value="1"/>
</dbReference>
<sequence>MSACQVNDNGITGPKPFNNAFCIGTENDKADSVSTMPPMPDVEQATVAEDPPEILGSVVQSHEMENGDKNSSVQLRTSARVSKKMRLDIIANQTPPERKDLPKEEDKLDAKPKRRPFELWPLEDKNTFFEALNEFGKDFDAIQRYFEAKAKRKSLPEHMIKNKEQIRHFYYRTWHKISKHLRFPDETKKATQELYGLINFGELRKKLGSVSEKTSLKLSELIYRGFTTIRVRGKNIRVKTPICRALRKLNQQEDLAEDLKLPTRVTVELQPRTNEAWARVQATAQNPRVQTLLPLQRRLSTLLSYLEQRWQPHTLKHCERLQSQLKEVTANMELTNDAPSTAVDNGVGLTDGKRNNPDINLSDDLGSRKEFRKPQYILRVAPKSNATITPLTINLSEYFTSSRLSLNSHEGRLGNHAAEQLFNSMLHASKGCGRRGTKRQRNDSSSDKKKELQISQLDSSPEKSKDGSQSGAYTQVENEDEKPSCPFRLFGSGINLDASSSSADSGHGELKVNGESVKSSAKNSGVKDDTDNVQPGSSTIGGNIQDNAVCSVNQQTNSTESNEDVIKRVRSGWNIDNANAATIGELYLMFGADSKVKLEYWWEDRLQSSSPEVTSNVSTDAKDLQSFINKPLLEGLIGQKDQVSPTNQLSLPLKKLLSLAKMCSSQAKCPCGHVCNGTPKSNVPKTKVTRPSRGIIEVDKVLNSDLPPESSAVPPKLSSPSMNDGPFRRPLMPSPHFKPPPRPGTADAFKAQLEKFRPRGCNRRGRPVSVKKNVVVPRILPLLPKAPQTQSVVTFQVLPQNTSVPGDFLPIAQSPSILNFTPTSSSNLLQSSIPQFVHKITEPSPQVVTTTTSTVGPQIAKTIPKVTGADIDISMPDLCESMGTKSKPHVTVQEQSNKNKGDQPHQSCHLVQDLFPPTLDTPVNSPPSISNLLDLSLPCELGLNSSPLMETNFTGLLSSTVGPSSPPPASPSTLLKEDENQWLNAEDFSLSSFLGHLESPMKANPEPLQVSNQQTSITSDVETHMQCLMTETSLDYVAKFADLAAQMASDGASKN</sequence>
<evidence type="ECO:0000256" key="3">
    <source>
        <dbReference type="SAM" id="MobiDB-lite"/>
    </source>
</evidence>
<reference evidence="6" key="1">
    <citation type="submission" date="2025-08" db="UniProtKB">
        <authorList>
            <consortium name="RefSeq"/>
        </authorList>
    </citation>
    <scope>IDENTIFICATION</scope>
    <source>
        <tissue evidence="6">Whole organism</tissue>
    </source>
</reference>
<accession>A0A9C6TZJ8</accession>
<dbReference type="Proteomes" id="UP000504606">
    <property type="component" value="Unplaced"/>
</dbReference>
<evidence type="ECO:0000256" key="1">
    <source>
        <dbReference type="ARBA" id="ARBA00023125"/>
    </source>
</evidence>
<dbReference type="RefSeq" id="XP_052123220.1">
    <property type="nucleotide sequence ID" value="XM_052267260.1"/>
</dbReference>
<feature type="compositionally biased region" description="Polar residues" evidence="3">
    <location>
        <begin position="467"/>
        <end position="476"/>
    </location>
</feature>
<dbReference type="GO" id="GO:0003677">
    <property type="term" value="F:DNA binding"/>
    <property type="evidence" value="ECO:0007669"/>
    <property type="project" value="UniProtKB-KW"/>
</dbReference>
<evidence type="ECO:0000256" key="2">
    <source>
        <dbReference type="ARBA" id="ARBA00023242"/>
    </source>
</evidence>
<feature type="compositionally biased region" description="Basic and acidic residues" evidence="3">
    <location>
        <begin position="96"/>
        <end position="110"/>
    </location>
</feature>
<feature type="region of interest" description="Disordered" evidence="3">
    <location>
        <begin position="428"/>
        <end position="547"/>
    </location>
</feature>
<keyword evidence="5" id="KW-1185">Reference proteome</keyword>
<name>A0A9C6TZJ8_FRAOC</name>
<dbReference type="GeneID" id="113202169"/>
<feature type="region of interest" description="Disordered" evidence="3">
    <location>
        <begin position="89"/>
        <end position="110"/>
    </location>
</feature>
<protein>
    <submittedName>
        <fullName evidence="6">Protein cramped-like</fullName>
    </submittedName>
</protein>
<feature type="compositionally biased region" description="Polar residues" evidence="3">
    <location>
        <begin position="532"/>
        <end position="547"/>
    </location>
</feature>
<evidence type="ECO:0000313" key="6">
    <source>
        <dbReference type="RefSeq" id="XP_052123220.1"/>
    </source>
</evidence>
<proteinExistence type="predicted"/>